<dbReference type="GO" id="GO:0008033">
    <property type="term" value="P:tRNA processing"/>
    <property type="evidence" value="ECO:0007669"/>
    <property type="project" value="UniProtKB-KW"/>
</dbReference>
<evidence type="ECO:0000256" key="5">
    <source>
        <dbReference type="ARBA" id="ARBA00022722"/>
    </source>
</evidence>
<evidence type="ECO:0000256" key="2">
    <source>
        <dbReference type="ARBA" id="ARBA00010183"/>
    </source>
</evidence>
<dbReference type="GO" id="GO:0019843">
    <property type="term" value="F:rRNA binding"/>
    <property type="evidence" value="ECO:0007669"/>
    <property type="project" value="UniProtKB-KW"/>
</dbReference>
<reference evidence="12 13" key="1">
    <citation type="submission" date="2016-01" db="EMBL/GenBank/DDBJ databases">
        <title>Use of Whole Genome Sequencing to ascertain that Brevibacterium massiliense (Roux, Raoult 2009) is a later heterotypic synonym of Brevibacterium ravenspurgense (Mages 2008).</title>
        <authorList>
            <person name="Bernier A.-M."/>
            <person name="Burdz T."/>
            <person name="Huynh C."/>
            <person name="Pachecho A.L."/>
            <person name="Wiebe D."/>
            <person name="Bonner C."/>
            <person name="Bernard K."/>
        </authorList>
    </citation>
    <scope>NUCLEOTIDE SEQUENCE [LARGE SCALE GENOMIC DNA]</scope>
    <source>
        <strain evidence="12 13">CCUG56047</strain>
    </source>
</reference>
<feature type="binding site" evidence="9">
    <location>
        <position position="46"/>
    </location>
    <ligand>
        <name>Mg(2+)</name>
        <dbReference type="ChEBI" id="CHEBI:18420"/>
    </ligand>
</feature>
<gene>
    <name evidence="9 12" type="primary">rnc</name>
    <name evidence="12" type="ORF">Bravens_00158</name>
</gene>
<keyword evidence="9" id="KW-0460">Magnesium</keyword>
<dbReference type="HAMAP" id="MF_00104">
    <property type="entry name" value="RNase_III"/>
    <property type="match status" value="1"/>
</dbReference>
<comment type="subcellular location">
    <subcellularLocation>
        <location evidence="9">Cytoplasm</location>
    </subcellularLocation>
</comment>
<sequence>MTEAQNLRELNERLGIDIDPETLRLSLTHRSYAFENGGIPTNERLEFLGDSVLQLVATEWLFHNNPAMAEGRLAKMRSAVVNTRALAAVARQYGIGDYLLLGKGEELTGGRNKDSILADTVEAIIGACYISQGRQVAEDLVHRFVDPMLDDAVNLGAGMDYKTTLQEAAADLGLGVVTYDITSEGPDHARVFTALAQLGDTTWGSGEGTSKKNAELVAAEAAVKAIREKHPDWSRA</sequence>
<dbReference type="Gene3D" id="3.30.160.20">
    <property type="match status" value="1"/>
</dbReference>
<comment type="cofactor">
    <cofactor evidence="9">
        <name>Mg(2+)</name>
        <dbReference type="ChEBI" id="CHEBI:18420"/>
    </cofactor>
</comment>
<evidence type="ECO:0000256" key="6">
    <source>
        <dbReference type="ARBA" id="ARBA00022759"/>
    </source>
</evidence>
<comment type="function">
    <text evidence="9">Digests double-stranded RNA. Involved in the processing of primary rRNA transcript to yield the immediate precursors to the large and small rRNAs (23S and 16S). Processes some mRNAs, and tRNAs when they are encoded in the rRNA operon. Processes pre-crRNA and tracrRNA of type II CRISPR loci if present in the organism.</text>
</comment>
<dbReference type="CDD" id="cd00593">
    <property type="entry name" value="RIBOc"/>
    <property type="match status" value="1"/>
</dbReference>
<dbReference type="InterPro" id="IPR014720">
    <property type="entry name" value="dsRBD_dom"/>
</dbReference>
<protein>
    <recommendedName>
        <fullName evidence="9">Ribonuclease 3</fullName>
        <ecNumber evidence="9">3.1.26.3</ecNumber>
    </recommendedName>
    <alternativeName>
        <fullName evidence="9">Ribonuclease III</fullName>
        <shortName evidence="9">RNase III</shortName>
    </alternativeName>
</protein>
<keyword evidence="9" id="KW-0819">tRNA processing</keyword>
<keyword evidence="3 9" id="KW-0698">rRNA processing</keyword>
<dbReference type="CDD" id="cd10845">
    <property type="entry name" value="DSRM_RNAse_III_family"/>
    <property type="match status" value="1"/>
</dbReference>
<dbReference type="Pfam" id="PF14622">
    <property type="entry name" value="Ribonucleas_3_3"/>
    <property type="match status" value="1"/>
</dbReference>
<feature type="domain" description="DRBM" evidence="10">
    <location>
        <begin position="160"/>
        <end position="228"/>
    </location>
</feature>
<evidence type="ECO:0000256" key="4">
    <source>
        <dbReference type="ARBA" id="ARBA00022664"/>
    </source>
</evidence>
<keyword evidence="4 9" id="KW-0507">mRNA processing</keyword>
<comment type="subunit">
    <text evidence="9">Homodimer.</text>
</comment>
<evidence type="ECO:0000256" key="8">
    <source>
        <dbReference type="ARBA" id="ARBA00022884"/>
    </source>
</evidence>
<accession>A0A150HC50</accession>
<dbReference type="PROSITE" id="PS50142">
    <property type="entry name" value="RNASE_3_2"/>
    <property type="match status" value="1"/>
</dbReference>
<evidence type="ECO:0000313" key="13">
    <source>
        <dbReference type="Proteomes" id="UP000243589"/>
    </source>
</evidence>
<keyword evidence="7 9" id="KW-0378">Hydrolase</keyword>
<dbReference type="SMART" id="SM00535">
    <property type="entry name" value="RIBOc"/>
    <property type="match status" value="1"/>
</dbReference>
<feature type="binding site" evidence="9">
    <location>
        <position position="122"/>
    </location>
    <ligand>
        <name>Mg(2+)</name>
        <dbReference type="ChEBI" id="CHEBI:18420"/>
    </ligand>
</feature>
<feature type="binding site" evidence="9">
    <location>
        <position position="119"/>
    </location>
    <ligand>
        <name>Mg(2+)</name>
        <dbReference type="ChEBI" id="CHEBI:18420"/>
    </ligand>
</feature>
<dbReference type="PATRIC" id="fig|479117.4.peg.154"/>
<dbReference type="AlphaFoldDB" id="A0A150HC50"/>
<dbReference type="GO" id="GO:0005737">
    <property type="term" value="C:cytoplasm"/>
    <property type="evidence" value="ECO:0007669"/>
    <property type="project" value="UniProtKB-SubCell"/>
</dbReference>
<evidence type="ECO:0000256" key="1">
    <source>
        <dbReference type="ARBA" id="ARBA00000109"/>
    </source>
</evidence>
<dbReference type="GO" id="GO:0004525">
    <property type="term" value="F:ribonuclease III activity"/>
    <property type="evidence" value="ECO:0007669"/>
    <property type="project" value="UniProtKB-UniRule"/>
</dbReference>
<dbReference type="InterPro" id="IPR000999">
    <property type="entry name" value="RNase_III_dom"/>
</dbReference>
<dbReference type="Proteomes" id="UP000243589">
    <property type="component" value="Unassembled WGS sequence"/>
</dbReference>
<dbReference type="RefSeq" id="WP_019174812.1">
    <property type="nucleotide sequence ID" value="NZ_LQQC01000002.1"/>
</dbReference>
<evidence type="ECO:0000256" key="9">
    <source>
        <dbReference type="HAMAP-Rule" id="MF_00104"/>
    </source>
</evidence>
<comment type="caution">
    <text evidence="12">The sequence shown here is derived from an EMBL/GenBank/DDBJ whole genome shotgun (WGS) entry which is preliminary data.</text>
</comment>
<comment type="similarity">
    <text evidence="2">Belongs to the ribonuclease III family.</text>
</comment>
<dbReference type="SUPFAM" id="SSF69065">
    <property type="entry name" value="RNase III domain-like"/>
    <property type="match status" value="1"/>
</dbReference>
<dbReference type="InterPro" id="IPR036389">
    <property type="entry name" value="RNase_III_sf"/>
</dbReference>
<dbReference type="GO" id="GO:0003725">
    <property type="term" value="F:double-stranded RNA binding"/>
    <property type="evidence" value="ECO:0007669"/>
    <property type="project" value="TreeGrafter"/>
</dbReference>
<feature type="active site" evidence="9">
    <location>
        <position position="122"/>
    </location>
</feature>
<evidence type="ECO:0000259" key="10">
    <source>
        <dbReference type="PROSITE" id="PS50137"/>
    </source>
</evidence>
<dbReference type="EC" id="3.1.26.3" evidence="9"/>
<dbReference type="Pfam" id="PF00035">
    <property type="entry name" value="dsrm"/>
    <property type="match status" value="1"/>
</dbReference>
<evidence type="ECO:0000259" key="11">
    <source>
        <dbReference type="PROSITE" id="PS50142"/>
    </source>
</evidence>
<dbReference type="FunFam" id="1.10.1520.10:FF:000001">
    <property type="entry name" value="Ribonuclease 3"/>
    <property type="match status" value="1"/>
</dbReference>
<keyword evidence="13" id="KW-1185">Reference proteome</keyword>
<keyword evidence="9" id="KW-0963">Cytoplasm</keyword>
<evidence type="ECO:0000313" key="12">
    <source>
        <dbReference type="EMBL" id="KXZ59686.1"/>
    </source>
</evidence>
<feature type="domain" description="RNase III" evidence="11">
    <location>
        <begin position="7"/>
        <end position="133"/>
    </location>
</feature>
<dbReference type="EMBL" id="LQQC01000002">
    <property type="protein sequence ID" value="KXZ59686.1"/>
    <property type="molecule type" value="Genomic_DNA"/>
</dbReference>
<dbReference type="SUPFAM" id="SSF54768">
    <property type="entry name" value="dsRNA-binding domain-like"/>
    <property type="match status" value="1"/>
</dbReference>
<keyword evidence="9" id="KW-0699">rRNA-binding</keyword>
<evidence type="ECO:0000256" key="3">
    <source>
        <dbReference type="ARBA" id="ARBA00022552"/>
    </source>
</evidence>
<dbReference type="GO" id="GO:0006397">
    <property type="term" value="P:mRNA processing"/>
    <property type="evidence" value="ECO:0007669"/>
    <property type="project" value="UniProtKB-UniRule"/>
</dbReference>
<dbReference type="PANTHER" id="PTHR11207:SF0">
    <property type="entry name" value="RIBONUCLEASE 3"/>
    <property type="match status" value="1"/>
</dbReference>
<keyword evidence="5 9" id="KW-0540">Nuclease</keyword>
<keyword evidence="9" id="KW-0479">Metal-binding</keyword>
<organism evidence="12 13">
    <name type="scientific">Brevibacterium ravenspurgense</name>
    <dbReference type="NCBI Taxonomy" id="479117"/>
    <lineage>
        <taxon>Bacteria</taxon>
        <taxon>Bacillati</taxon>
        <taxon>Actinomycetota</taxon>
        <taxon>Actinomycetes</taxon>
        <taxon>Micrococcales</taxon>
        <taxon>Brevibacteriaceae</taxon>
        <taxon>Brevibacterium</taxon>
    </lineage>
</organism>
<dbReference type="InterPro" id="IPR011907">
    <property type="entry name" value="RNase_III"/>
</dbReference>
<dbReference type="GO" id="GO:0010468">
    <property type="term" value="P:regulation of gene expression"/>
    <property type="evidence" value="ECO:0007669"/>
    <property type="project" value="TreeGrafter"/>
</dbReference>
<keyword evidence="6 9" id="KW-0255">Endonuclease</keyword>
<dbReference type="PROSITE" id="PS00517">
    <property type="entry name" value="RNASE_3_1"/>
    <property type="match status" value="1"/>
</dbReference>
<dbReference type="GO" id="GO:0006364">
    <property type="term" value="P:rRNA processing"/>
    <property type="evidence" value="ECO:0007669"/>
    <property type="project" value="UniProtKB-UniRule"/>
</dbReference>
<feature type="active site" evidence="9">
    <location>
        <position position="50"/>
    </location>
</feature>
<dbReference type="PANTHER" id="PTHR11207">
    <property type="entry name" value="RIBONUCLEASE III"/>
    <property type="match status" value="1"/>
</dbReference>
<evidence type="ECO:0000256" key="7">
    <source>
        <dbReference type="ARBA" id="ARBA00022801"/>
    </source>
</evidence>
<dbReference type="PROSITE" id="PS50137">
    <property type="entry name" value="DS_RBD"/>
    <property type="match status" value="1"/>
</dbReference>
<comment type="catalytic activity">
    <reaction evidence="1 9">
        <text>Endonucleolytic cleavage to 5'-phosphomonoester.</text>
        <dbReference type="EC" id="3.1.26.3"/>
    </reaction>
</comment>
<dbReference type="NCBIfam" id="TIGR02191">
    <property type="entry name" value="RNaseIII"/>
    <property type="match status" value="1"/>
</dbReference>
<dbReference type="SMART" id="SM00358">
    <property type="entry name" value="DSRM"/>
    <property type="match status" value="1"/>
</dbReference>
<dbReference type="GO" id="GO:0046872">
    <property type="term" value="F:metal ion binding"/>
    <property type="evidence" value="ECO:0007669"/>
    <property type="project" value="UniProtKB-KW"/>
</dbReference>
<keyword evidence="8 9" id="KW-0694">RNA-binding</keyword>
<dbReference type="Gene3D" id="1.10.1520.10">
    <property type="entry name" value="Ribonuclease III domain"/>
    <property type="match status" value="1"/>
</dbReference>
<proteinExistence type="inferred from homology"/>
<name>A0A150HC50_9MICO</name>